<dbReference type="GO" id="GO:0003677">
    <property type="term" value="F:DNA binding"/>
    <property type="evidence" value="ECO:0007669"/>
    <property type="project" value="InterPro"/>
</dbReference>
<dbReference type="GO" id="GO:0016987">
    <property type="term" value="F:sigma factor activity"/>
    <property type="evidence" value="ECO:0007669"/>
    <property type="project" value="UniProtKB-KW"/>
</dbReference>
<proteinExistence type="inferred from homology"/>
<dbReference type="PANTHER" id="PTHR43133">
    <property type="entry name" value="RNA POLYMERASE ECF-TYPE SIGMA FACTO"/>
    <property type="match status" value="1"/>
</dbReference>
<evidence type="ECO:0000256" key="2">
    <source>
        <dbReference type="ARBA" id="ARBA00023015"/>
    </source>
</evidence>
<dbReference type="InterPro" id="IPR036388">
    <property type="entry name" value="WH-like_DNA-bd_sf"/>
</dbReference>
<dbReference type="InterPro" id="IPR013324">
    <property type="entry name" value="RNA_pol_sigma_r3/r4-like"/>
</dbReference>
<gene>
    <name evidence="7" type="ORF">DXA27_01295</name>
</gene>
<dbReference type="SUPFAM" id="SSF88659">
    <property type="entry name" value="Sigma3 and sigma4 domains of RNA polymerase sigma factors"/>
    <property type="match status" value="1"/>
</dbReference>
<dbReference type="CDD" id="cd06171">
    <property type="entry name" value="Sigma70_r4"/>
    <property type="match status" value="1"/>
</dbReference>
<evidence type="ECO:0000259" key="6">
    <source>
        <dbReference type="Pfam" id="PF08281"/>
    </source>
</evidence>
<dbReference type="InterPro" id="IPR013249">
    <property type="entry name" value="RNA_pol_sigma70_r4_t2"/>
</dbReference>
<dbReference type="NCBIfam" id="TIGR02937">
    <property type="entry name" value="sigma70-ECF"/>
    <property type="match status" value="1"/>
</dbReference>
<dbReference type="InterPro" id="IPR014284">
    <property type="entry name" value="RNA_pol_sigma-70_dom"/>
</dbReference>
<dbReference type="Gene3D" id="1.10.1740.10">
    <property type="match status" value="1"/>
</dbReference>
<dbReference type="EMBL" id="QSDG01000001">
    <property type="protein sequence ID" value="RGY71858.1"/>
    <property type="molecule type" value="Genomic_DNA"/>
</dbReference>
<dbReference type="NCBIfam" id="TIGR02985">
    <property type="entry name" value="Sig70_bacteroi1"/>
    <property type="match status" value="1"/>
</dbReference>
<dbReference type="SUPFAM" id="SSF88946">
    <property type="entry name" value="Sigma2 domain of RNA polymerase sigma factors"/>
    <property type="match status" value="1"/>
</dbReference>
<keyword evidence="4" id="KW-0804">Transcription</keyword>
<dbReference type="RefSeq" id="WP_122130136.1">
    <property type="nucleotide sequence ID" value="NZ_JAGJHH010000001.1"/>
</dbReference>
<keyword evidence="2" id="KW-0805">Transcription regulation</keyword>
<name>A0A413K6E7_BACFG</name>
<dbReference type="PANTHER" id="PTHR43133:SF46">
    <property type="entry name" value="RNA POLYMERASE SIGMA-70 FACTOR ECF SUBFAMILY"/>
    <property type="match status" value="1"/>
</dbReference>
<comment type="similarity">
    <text evidence="1">Belongs to the sigma-70 factor family. ECF subfamily.</text>
</comment>
<feature type="domain" description="RNA polymerase sigma-70 region 2" evidence="5">
    <location>
        <begin position="23"/>
        <end position="88"/>
    </location>
</feature>
<evidence type="ECO:0000313" key="8">
    <source>
        <dbReference type="Proteomes" id="UP000284614"/>
    </source>
</evidence>
<comment type="caution">
    <text evidence="7">The sequence shown here is derived from an EMBL/GenBank/DDBJ whole genome shotgun (WGS) entry which is preliminary data.</text>
</comment>
<dbReference type="Pfam" id="PF08281">
    <property type="entry name" value="Sigma70_r4_2"/>
    <property type="match status" value="1"/>
</dbReference>
<dbReference type="GO" id="GO:0006352">
    <property type="term" value="P:DNA-templated transcription initiation"/>
    <property type="evidence" value="ECO:0007669"/>
    <property type="project" value="InterPro"/>
</dbReference>
<feature type="domain" description="RNA polymerase sigma factor 70 region 4 type 2" evidence="6">
    <location>
        <begin position="123"/>
        <end position="172"/>
    </location>
</feature>
<accession>A0A413K6E7</accession>
<evidence type="ECO:0000313" key="7">
    <source>
        <dbReference type="EMBL" id="RGY71858.1"/>
    </source>
</evidence>
<dbReference type="InterPro" id="IPR039425">
    <property type="entry name" value="RNA_pol_sigma-70-like"/>
</dbReference>
<organism evidence="7 8">
    <name type="scientific">Bacteroides fragilis</name>
    <dbReference type="NCBI Taxonomy" id="817"/>
    <lineage>
        <taxon>Bacteria</taxon>
        <taxon>Pseudomonadati</taxon>
        <taxon>Bacteroidota</taxon>
        <taxon>Bacteroidia</taxon>
        <taxon>Bacteroidales</taxon>
        <taxon>Bacteroidaceae</taxon>
        <taxon>Bacteroides</taxon>
    </lineage>
</organism>
<reference evidence="7 8" key="1">
    <citation type="submission" date="2018-08" db="EMBL/GenBank/DDBJ databases">
        <title>A genome reference for cultivated species of the human gut microbiota.</title>
        <authorList>
            <person name="Zou Y."/>
            <person name="Xue W."/>
            <person name="Luo G."/>
        </authorList>
    </citation>
    <scope>NUCLEOTIDE SEQUENCE [LARGE SCALE GENOMIC DNA]</scope>
    <source>
        <strain evidence="7 8">OF01-1</strain>
    </source>
</reference>
<evidence type="ECO:0000256" key="1">
    <source>
        <dbReference type="ARBA" id="ARBA00010641"/>
    </source>
</evidence>
<dbReference type="InterPro" id="IPR007627">
    <property type="entry name" value="RNA_pol_sigma70_r2"/>
</dbReference>
<sequence>MNNDIEYISKIKKGEEASFRHFVNSYSKDLFYYAQCFVRTKETAEEVVSDVFLDVWRHREEIEEIKNIKAWLLTLTHNKAISYLRKAENSNGITSWEEIDSFQIIGNLQTPDEQMISKEEIAQINSLIQTLPPKCKVVFVLAKIERLPYKEIAEMLNISIKTINVHVAKALEIISSGLKNKSENNLKKMESG</sequence>
<dbReference type="Pfam" id="PF04542">
    <property type="entry name" value="Sigma70_r2"/>
    <property type="match status" value="1"/>
</dbReference>
<evidence type="ECO:0000259" key="5">
    <source>
        <dbReference type="Pfam" id="PF04542"/>
    </source>
</evidence>
<dbReference type="AlphaFoldDB" id="A0A413K6E7"/>
<dbReference type="InterPro" id="IPR013325">
    <property type="entry name" value="RNA_pol_sigma_r2"/>
</dbReference>
<dbReference type="Gene3D" id="1.10.10.10">
    <property type="entry name" value="Winged helix-like DNA-binding domain superfamily/Winged helix DNA-binding domain"/>
    <property type="match status" value="1"/>
</dbReference>
<dbReference type="Proteomes" id="UP000284614">
    <property type="component" value="Unassembled WGS sequence"/>
</dbReference>
<protein>
    <submittedName>
        <fullName evidence="7">RNA polymerase sigma-70 factor</fullName>
    </submittedName>
</protein>
<dbReference type="InterPro" id="IPR014327">
    <property type="entry name" value="RNA_pol_sigma70_bacteroid"/>
</dbReference>
<evidence type="ECO:0000256" key="3">
    <source>
        <dbReference type="ARBA" id="ARBA00023082"/>
    </source>
</evidence>
<evidence type="ECO:0000256" key="4">
    <source>
        <dbReference type="ARBA" id="ARBA00023163"/>
    </source>
</evidence>
<keyword evidence="3" id="KW-0731">Sigma factor</keyword>